<evidence type="ECO:0000256" key="1">
    <source>
        <dbReference type="ARBA" id="ARBA00022723"/>
    </source>
</evidence>
<dbReference type="Gramene" id="Aco000487.1.mrna1">
    <property type="protein sequence ID" value="Aco000487.1.mrna1"/>
    <property type="gene ID" value="Aco000487.1.path1"/>
</dbReference>
<dbReference type="GO" id="GO:0008270">
    <property type="term" value="F:zinc ion binding"/>
    <property type="evidence" value="ECO:0007669"/>
    <property type="project" value="UniProtKB-KW"/>
</dbReference>
<feature type="domain" description="RING-CH-type" evidence="6">
    <location>
        <begin position="68"/>
        <end position="134"/>
    </location>
</feature>
<feature type="region of interest" description="Disordered" evidence="4">
    <location>
        <begin position="1"/>
        <end position="23"/>
    </location>
</feature>
<accession>A0A199VQH4</accession>
<name>A0A199VQH4_ANACO</name>
<dbReference type="PROSITE" id="PS51292">
    <property type="entry name" value="ZF_RING_CH"/>
    <property type="match status" value="1"/>
</dbReference>
<dbReference type="EMBL" id="LSRQ01001087">
    <property type="protein sequence ID" value="OAY79447.1"/>
    <property type="molecule type" value="Genomic_DNA"/>
</dbReference>
<dbReference type="Gene3D" id="3.30.40.10">
    <property type="entry name" value="Zinc/RING finger domain, C3HC4 (zinc finger)"/>
    <property type="match status" value="1"/>
</dbReference>
<keyword evidence="5" id="KW-0812">Transmembrane</keyword>
<reference evidence="7 8" key="1">
    <citation type="journal article" date="2016" name="DNA Res.">
        <title>The draft genome of MD-2 pineapple using hybrid error correction of long reads.</title>
        <authorList>
            <person name="Redwan R.M."/>
            <person name="Saidin A."/>
            <person name="Kumar S.V."/>
        </authorList>
    </citation>
    <scope>NUCLEOTIDE SEQUENCE [LARGE SCALE GENOMIC DNA]</scope>
    <source>
        <strain evidence="8">cv. MD2</strain>
        <tissue evidence="7">Leaf</tissue>
    </source>
</reference>
<feature type="compositionally biased region" description="Acidic residues" evidence="4">
    <location>
        <begin position="8"/>
        <end position="21"/>
    </location>
</feature>
<reference evidence="10" key="2">
    <citation type="submission" date="2025-04" db="UniProtKB">
        <authorList>
            <consortium name="RefSeq"/>
        </authorList>
    </citation>
    <scope>IDENTIFICATION</scope>
    <source>
        <tissue evidence="10">Leaf</tissue>
    </source>
</reference>
<organism evidence="7 8">
    <name type="scientific">Ananas comosus</name>
    <name type="common">Pineapple</name>
    <name type="synonym">Ananas ananas</name>
    <dbReference type="NCBI Taxonomy" id="4615"/>
    <lineage>
        <taxon>Eukaryota</taxon>
        <taxon>Viridiplantae</taxon>
        <taxon>Streptophyta</taxon>
        <taxon>Embryophyta</taxon>
        <taxon>Tracheophyta</taxon>
        <taxon>Spermatophyta</taxon>
        <taxon>Magnoliopsida</taxon>
        <taxon>Liliopsida</taxon>
        <taxon>Poales</taxon>
        <taxon>Bromeliaceae</taxon>
        <taxon>Bromelioideae</taxon>
        <taxon>Ananas</taxon>
    </lineage>
</organism>
<keyword evidence="5" id="KW-1133">Transmembrane helix</keyword>
<dbReference type="PANTHER" id="PTHR46214">
    <property type="entry name" value="ZINC FINGER, RING-CH-TYPE"/>
    <property type="match status" value="1"/>
</dbReference>
<dbReference type="STRING" id="4615.A0A199VQH4"/>
<dbReference type="InterPro" id="IPR011016">
    <property type="entry name" value="Znf_RING-CH"/>
</dbReference>
<evidence type="ECO:0000256" key="5">
    <source>
        <dbReference type="SAM" id="Phobius"/>
    </source>
</evidence>
<evidence type="ECO:0000313" key="9">
    <source>
        <dbReference type="Proteomes" id="UP000515123"/>
    </source>
</evidence>
<evidence type="ECO:0000259" key="6">
    <source>
        <dbReference type="PROSITE" id="PS51292"/>
    </source>
</evidence>
<protein>
    <submittedName>
        <fullName evidence="10">Uncharacterized protein LOC109718561</fullName>
    </submittedName>
</protein>
<evidence type="ECO:0000256" key="4">
    <source>
        <dbReference type="SAM" id="MobiDB-lite"/>
    </source>
</evidence>
<dbReference type="SUPFAM" id="SSF57850">
    <property type="entry name" value="RING/U-box"/>
    <property type="match status" value="1"/>
</dbReference>
<dbReference type="Proteomes" id="UP000092600">
    <property type="component" value="Unassembled WGS sequence"/>
</dbReference>
<dbReference type="OrthoDB" id="1912066at2759"/>
<dbReference type="Proteomes" id="UP000515123">
    <property type="component" value="Linkage group 12"/>
</dbReference>
<dbReference type="Pfam" id="PF12906">
    <property type="entry name" value="RINGv"/>
    <property type="match status" value="1"/>
</dbReference>
<keyword evidence="2" id="KW-0863">Zinc-finger</keyword>
<dbReference type="AlphaFoldDB" id="A0A199VQH4"/>
<evidence type="ECO:0000313" key="10">
    <source>
        <dbReference type="RefSeq" id="XP_020100439.1"/>
    </source>
</evidence>
<dbReference type="GeneID" id="109718561"/>
<dbReference type="InterPro" id="IPR013083">
    <property type="entry name" value="Znf_RING/FYVE/PHD"/>
</dbReference>
<keyword evidence="3" id="KW-0862">Zinc</keyword>
<keyword evidence="9" id="KW-1185">Reference proteome</keyword>
<sequence length="198" mass="21720">MVKKGEESNESIEEEPLECEEASQASDETLRFSDCHSNCAAGSDYEDCWRSDGSDCSIEIDLESGLRSPHTVERNCRICHLNLEGGAAESGVPIVLGCSCKDDLAAAHKQCAETWFKIRGNKTCEICGSIACNVVGSGETEFIEQWNEVNSSANTAAPPATATETRRFWQGHRFLNLLLACMVFAFVISWLFHFTVPG</sequence>
<proteinExistence type="predicted"/>
<dbReference type="RefSeq" id="XP_020100439.1">
    <property type="nucleotide sequence ID" value="XM_020244850.1"/>
</dbReference>
<dbReference type="PANTHER" id="PTHR46214:SF30">
    <property type="entry name" value="OS01G0850200 PROTEIN"/>
    <property type="match status" value="1"/>
</dbReference>
<evidence type="ECO:0000313" key="7">
    <source>
        <dbReference type="EMBL" id="OAY79447.1"/>
    </source>
</evidence>
<gene>
    <name evidence="10" type="primary">LOC109718561</name>
    <name evidence="7" type="ORF">ACMD2_07533</name>
</gene>
<keyword evidence="1" id="KW-0479">Metal-binding</keyword>
<feature type="transmembrane region" description="Helical" evidence="5">
    <location>
        <begin position="174"/>
        <end position="192"/>
    </location>
</feature>
<evidence type="ECO:0000313" key="8">
    <source>
        <dbReference type="Proteomes" id="UP000092600"/>
    </source>
</evidence>
<evidence type="ECO:0000256" key="3">
    <source>
        <dbReference type="ARBA" id="ARBA00022833"/>
    </source>
</evidence>
<keyword evidence="5" id="KW-0472">Membrane</keyword>
<dbReference type="SMART" id="SM00744">
    <property type="entry name" value="RINGv"/>
    <property type="match status" value="1"/>
</dbReference>
<evidence type="ECO:0000256" key="2">
    <source>
        <dbReference type="ARBA" id="ARBA00022771"/>
    </source>
</evidence>